<protein>
    <submittedName>
        <fullName evidence="1">Uncharacterized protein</fullName>
    </submittedName>
</protein>
<name>A0ACB7SPP1_HYAAI</name>
<keyword evidence="2" id="KW-1185">Reference proteome</keyword>
<organism evidence="1 2">
    <name type="scientific">Hyalomma asiaticum</name>
    <name type="common">Tick</name>
    <dbReference type="NCBI Taxonomy" id="266040"/>
    <lineage>
        <taxon>Eukaryota</taxon>
        <taxon>Metazoa</taxon>
        <taxon>Ecdysozoa</taxon>
        <taxon>Arthropoda</taxon>
        <taxon>Chelicerata</taxon>
        <taxon>Arachnida</taxon>
        <taxon>Acari</taxon>
        <taxon>Parasitiformes</taxon>
        <taxon>Ixodida</taxon>
        <taxon>Ixodoidea</taxon>
        <taxon>Ixodidae</taxon>
        <taxon>Hyalomminae</taxon>
        <taxon>Hyalomma</taxon>
    </lineage>
</organism>
<evidence type="ECO:0000313" key="2">
    <source>
        <dbReference type="Proteomes" id="UP000821845"/>
    </source>
</evidence>
<reference evidence="1" key="1">
    <citation type="submission" date="2020-05" db="EMBL/GenBank/DDBJ databases">
        <title>Large-scale comparative analyses of tick genomes elucidate their genetic diversity and vector capacities.</title>
        <authorList>
            <person name="Jia N."/>
            <person name="Wang J."/>
            <person name="Shi W."/>
            <person name="Du L."/>
            <person name="Sun Y."/>
            <person name="Zhan W."/>
            <person name="Jiang J."/>
            <person name="Wang Q."/>
            <person name="Zhang B."/>
            <person name="Ji P."/>
            <person name="Sakyi L.B."/>
            <person name="Cui X."/>
            <person name="Yuan T."/>
            <person name="Jiang B."/>
            <person name="Yang W."/>
            <person name="Lam T.T.-Y."/>
            <person name="Chang Q."/>
            <person name="Ding S."/>
            <person name="Wang X."/>
            <person name="Zhu J."/>
            <person name="Ruan X."/>
            <person name="Zhao L."/>
            <person name="Wei J."/>
            <person name="Que T."/>
            <person name="Du C."/>
            <person name="Cheng J."/>
            <person name="Dai P."/>
            <person name="Han X."/>
            <person name="Huang E."/>
            <person name="Gao Y."/>
            <person name="Liu J."/>
            <person name="Shao H."/>
            <person name="Ye R."/>
            <person name="Li L."/>
            <person name="Wei W."/>
            <person name="Wang X."/>
            <person name="Wang C."/>
            <person name="Yang T."/>
            <person name="Huo Q."/>
            <person name="Li W."/>
            <person name="Guo W."/>
            <person name="Chen H."/>
            <person name="Zhou L."/>
            <person name="Ni X."/>
            <person name="Tian J."/>
            <person name="Zhou Y."/>
            <person name="Sheng Y."/>
            <person name="Liu T."/>
            <person name="Pan Y."/>
            <person name="Xia L."/>
            <person name="Li J."/>
            <person name="Zhao F."/>
            <person name="Cao W."/>
        </authorList>
    </citation>
    <scope>NUCLEOTIDE SEQUENCE</scope>
    <source>
        <strain evidence="1">Hyas-2018</strain>
    </source>
</reference>
<sequence length="131" mass="13909">MGESFKVPPSLNIPGAPTSTSRKRYWLSAKAIRTMEWVPWKQCIREDLDEVPILSGRGQVRRCSGCDVRLLVAGATGTAAGAVEASGNGTGGSGMRLHFWVFFAFFRDFAVGGAAGALRRKPAGAPSVPKA</sequence>
<dbReference type="EMBL" id="CM023483">
    <property type="protein sequence ID" value="KAH6935734.1"/>
    <property type="molecule type" value="Genomic_DNA"/>
</dbReference>
<evidence type="ECO:0000313" key="1">
    <source>
        <dbReference type="EMBL" id="KAH6935734.1"/>
    </source>
</evidence>
<proteinExistence type="predicted"/>
<accession>A0ACB7SPP1</accession>
<dbReference type="Proteomes" id="UP000821845">
    <property type="component" value="Chromosome 3"/>
</dbReference>
<comment type="caution">
    <text evidence="1">The sequence shown here is derived from an EMBL/GenBank/DDBJ whole genome shotgun (WGS) entry which is preliminary data.</text>
</comment>
<gene>
    <name evidence="1" type="ORF">HPB50_008675</name>
</gene>